<dbReference type="SUPFAM" id="SSF55961">
    <property type="entry name" value="Bet v1-like"/>
    <property type="match status" value="1"/>
</dbReference>
<reference evidence="1" key="1">
    <citation type="submission" date="2015-08" db="EMBL/GenBank/DDBJ databases">
        <title>Svaricin biosynthetic gene cluster.</title>
        <authorList>
            <person name="Xu M."/>
            <person name="Wang Y."/>
            <person name="Liu M."/>
            <person name="Zhao Z."/>
            <person name="Xu L."/>
            <person name="Chen X."/>
            <person name="Gao G."/>
            <person name="Han D."/>
            <person name="Liu L."/>
            <person name="Huang S."/>
            <person name="He X."/>
            <person name="Lin S."/>
            <person name="Kang Q."/>
            <person name="Ou H."/>
            <person name="Zhou H."/>
            <person name="Pang X."/>
            <person name="Deng Z."/>
            <person name="Tao M."/>
        </authorList>
    </citation>
    <scope>NUCLEOTIDE SEQUENCE</scope>
    <source>
        <strain evidence="1">Snt24</strain>
    </source>
</reference>
<name>A0A0U3TZ53_9ACTN</name>
<dbReference type="EMBL" id="KT362050">
    <property type="protein sequence ID" value="ALV82465.1"/>
    <property type="molecule type" value="Genomic_DNA"/>
</dbReference>
<protein>
    <submittedName>
        <fullName evidence="1">Putative polyketide cyclase</fullName>
    </submittedName>
</protein>
<dbReference type="Gene3D" id="3.30.530.20">
    <property type="match status" value="1"/>
</dbReference>
<dbReference type="Pfam" id="PF10604">
    <property type="entry name" value="Polyketide_cyc2"/>
    <property type="match status" value="1"/>
</dbReference>
<dbReference type="AlphaFoldDB" id="A0A0U3TZ53"/>
<dbReference type="InterPro" id="IPR019587">
    <property type="entry name" value="Polyketide_cyclase/dehydratase"/>
</dbReference>
<dbReference type="InterPro" id="IPR023393">
    <property type="entry name" value="START-like_dom_sf"/>
</dbReference>
<sequence length="158" mass="18265">MQRLWEVEESIHVKAAADTLYDSVADVRAMGRWSPECRRVWLPRPPVRRGSGFVGFNRKGPWVWFTWCRVVRAERPHAFTFRVSTFGLPVAEWGYRFTPTDDGTRVTEHWTDLRTGRGARLTELLGLVFTGTRPRLRAARNRAGMRTTLHRLKQAAEG</sequence>
<evidence type="ECO:0000313" key="1">
    <source>
        <dbReference type="EMBL" id="ALV82465.1"/>
    </source>
</evidence>
<accession>A0A0U3TZ53</accession>
<organism evidence="1">
    <name type="scientific">Streptomyces variabilis</name>
    <dbReference type="NCBI Taxonomy" id="67372"/>
    <lineage>
        <taxon>Bacteria</taxon>
        <taxon>Bacillati</taxon>
        <taxon>Actinomycetota</taxon>
        <taxon>Actinomycetes</taxon>
        <taxon>Kitasatosporales</taxon>
        <taxon>Streptomycetaceae</taxon>
        <taxon>Streptomyces</taxon>
        <taxon>Streptomyces griseoincarnatus group</taxon>
    </lineage>
</organism>
<proteinExistence type="predicted"/>
<dbReference type="CDD" id="cd07812">
    <property type="entry name" value="SRPBCC"/>
    <property type="match status" value="1"/>
</dbReference>